<dbReference type="RefSeq" id="WP_380253295.1">
    <property type="nucleotide sequence ID" value="NZ_JBHUII010000010.1"/>
</dbReference>
<evidence type="ECO:0000256" key="2">
    <source>
        <dbReference type="ARBA" id="ARBA00023125"/>
    </source>
</evidence>
<dbReference type="PANTHER" id="PTHR43130">
    <property type="entry name" value="ARAC-FAMILY TRANSCRIPTIONAL REGULATOR"/>
    <property type="match status" value="1"/>
</dbReference>
<dbReference type="CDD" id="cd03136">
    <property type="entry name" value="GATase1_AraC_ArgR_like"/>
    <property type="match status" value="1"/>
</dbReference>
<reference evidence="6" key="1">
    <citation type="journal article" date="2019" name="Int. J. Syst. Evol. Microbiol.">
        <title>The Global Catalogue of Microorganisms (GCM) 10K type strain sequencing project: providing services to taxonomists for standard genome sequencing and annotation.</title>
        <authorList>
            <consortium name="The Broad Institute Genomics Platform"/>
            <consortium name="The Broad Institute Genome Sequencing Center for Infectious Disease"/>
            <person name="Wu L."/>
            <person name="Ma J."/>
        </authorList>
    </citation>
    <scope>NUCLEOTIDE SEQUENCE [LARGE SCALE GENOMIC DNA]</scope>
    <source>
        <strain evidence="6">CGMCC 4.7192</strain>
    </source>
</reference>
<gene>
    <name evidence="5" type="ORF">ACFSKO_15585</name>
</gene>
<organism evidence="5 6">
    <name type="scientific">Kiloniella antarctica</name>
    <dbReference type="NCBI Taxonomy" id="1550907"/>
    <lineage>
        <taxon>Bacteria</taxon>
        <taxon>Pseudomonadati</taxon>
        <taxon>Pseudomonadota</taxon>
        <taxon>Alphaproteobacteria</taxon>
        <taxon>Rhodospirillales</taxon>
        <taxon>Kiloniellaceae</taxon>
        <taxon>Kiloniella</taxon>
    </lineage>
</organism>
<keyword evidence="1" id="KW-0805">Transcription regulation</keyword>
<dbReference type="EMBL" id="JBHUII010000010">
    <property type="protein sequence ID" value="MFD2207049.1"/>
    <property type="molecule type" value="Genomic_DNA"/>
</dbReference>
<dbReference type="InterPro" id="IPR002818">
    <property type="entry name" value="DJ-1/PfpI"/>
</dbReference>
<dbReference type="InterPro" id="IPR018062">
    <property type="entry name" value="HTH_AraC-typ_CS"/>
</dbReference>
<dbReference type="SMART" id="SM00342">
    <property type="entry name" value="HTH_ARAC"/>
    <property type="match status" value="1"/>
</dbReference>
<evidence type="ECO:0000256" key="3">
    <source>
        <dbReference type="ARBA" id="ARBA00023163"/>
    </source>
</evidence>
<dbReference type="InterPro" id="IPR020449">
    <property type="entry name" value="Tscrpt_reg_AraC-type_HTH"/>
</dbReference>
<name>A0ABW5BN34_9PROT</name>
<dbReference type="PANTHER" id="PTHR43130:SF3">
    <property type="entry name" value="HTH-TYPE TRANSCRIPTIONAL REGULATOR RV1931C"/>
    <property type="match status" value="1"/>
</dbReference>
<accession>A0ABW5BN34</accession>
<keyword evidence="2" id="KW-0238">DNA-binding</keyword>
<keyword evidence="6" id="KW-1185">Reference proteome</keyword>
<sequence>MYLFGTPADKKPQKIAFLLIPGFSMLCFSSALEPLRAANMKVGEKLYEWKLYSITGQTVRASNDMELTVDAELGGEENIPTLIICASYNVEQSYTEKLASILRKLRSKGTEFGGMDAGSEILAKVGLLDGYKATVHWENFEGFTETYPNIQTELDIYVVDRNRFTCGGGTTSLDMMLQLIRVQYGLKLSTDVADVFIYQRFREGNNPQRLASDNPQIRKNKILSVAIETMEENVETPYLIPELAKKIGSTVRELERLFKKYLKTSPATYYRNIRLDIAQRLLKQTDFSILDIAIRCGFNSATSFARSYRNRFGQSPRTSRRII</sequence>
<dbReference type="Pfam" id="PF01965">
    <property type="entry name" value="DJ-1_PfpI"/>
    <property type="match status" value="1"/>
</dbReference>
<dbReference type="Gene3D" id="3.40.50.880">
    <property type="match status" value="1"/>
</dbReference>
<dbReference type="Pfam" id="PF12833">
    <property type="entry name" value="HTH_18"/>
    <property type="match status" value="1"/>
</dbReference>
<proteinExistence type="predicted"/>
<dbReference type="InterPro" id="IPR052158">
    <property type="entry name" value="INH-QAR"/>
</dbReference>
<evidence type="ECO:0000313" key="5">
    <source>
        <dbReference type="EMBL" id="MFD2207049.1"/>
    </source>
</evidence>
<evidence type="ECO:0000256" key="1">
    <source>
        <dbReference type="ARBA" id="ARBA00023015"/>
    </source>
</evidence>
<dbReference type="InterPro" id="IPR029062">
    <property type="entry name" value="Class_I_gatase-like"/>
</dbReference>
<dbReference type="Gene3D" id="1.10.10.60">
    <property type="entry name" value="Homeodomain-like"/>
    <property type="match status" value="1"/>
</dbReference>
<dbReference type="PROSITE" id="PS00041">
    <property type="entry name" value="HTH_ARAC_FAMILY_1"/>
    <property type="match status" value="1"/>
</dbReference>
<dbReference type="SUPFAM" id="SSF46689">
    <property type="entry name" value="Homeodomain-like"/>
    <property type="match status" value="2"/>
</dbReference>
<evidence type="ECO:0000313" key="6">
    <source>
        <dbReference type="Proteomes" id="UP001597294"/>
    </source>
</evidence>
<protein>
    <submittedName>
        <fullName evidence="5">GlxA family transcriptional regulator</fullName>
    </submittedName>
</protein>
<feature type="domain" description="HTH araC/xylS-type" evidence="4">
    <location>
        <begin position="224"/>
        <end position="322"/>
    </location>
</feature>
<dbReference type="Proteomes" id="UP001597294">
    <property type="component" value="Unassembled WGS sequence"/>
</dbReference>
<dbReference type="PRINTS" id="PR00032">
    <property type="entry name" value="HTHARAC"/>
</dbReference>
<dbReference type="InterPro" id="IPR009057">
    <property type="entry name" value="Homeodomain-like_sf"/>
</dbReference>
<comment type="caution">
    <text evidence="5">The sequence shown here is derived from an EMBL/GenBank/DDBJ whole genome shotgun (WGS) entry which is preliminary data.</text>
</comment>
<dbReference type="SUPFAM" id="SSF52317">
    <property type="entry name" value="Class I glutamine amidotransferase-like"/>
    <property type="match status" value="1"/>
</dbReference>
<keyword evidence="3" id="KW-0804">Transcription</keyword>
<dbReference type="InterPro" id="IPR018060">
    <property type="entry name" value="HTH_AraC"/>
</dbReference>
<evidence type="ECO:0000259" key="4">
    <source>
        <dbReference type="PROSITE" id="PS01124"/>
    </source>
</evidence>
<dbReference type="PROSITE" id="PS01124">
    <property type="entry name" value="HTH_ARAC_FAMILY_2"/>
    <property type="match status" value="1"/>
</dbReference>